<dbReference type="PANTHER" id="PTHR45527:SF1">
    <property type="entry name" value="FATTY ACID SYNTHASE"/>
    <property type="match status" value="1"/>
</dbReference>
<reference evidence="2 3" key="1">
    <citation type="submission" date="2024-10" db="EMBL/GenBank/DDBJ databases">
        <title>The Natural Products Discovery Center: Release of the First 8490 Sequenced Strains for Exploring Actinobacteria Biosynthetic Diversity.</title>
        <authorList>
            <person name="Kalkreuter E."/>
            <person name="Kautsar S.A."/>
            <person name="Yang D."/>
            <person name="Bader C.D."/>
            <person name="Teijaro C.N."/>
            <person name="Fluegel L."/>
            <person name="Davis C.M."/>
            <person name="Simpson J.R."/>
            <person name="Lauterbach L."/>
            <person name="Steele A.D."/>
            <person name="Gui C."/>
            <person name="Meng S."/>
            <person name="Li G."/>
            <person name="Viehrig K."/>
            <person name="Ye F."/>
            <person name="Su P."/>
            <person name="Kiefer A.F."/>
            <person name="Nichols A."/>
            <person name="Cepeda A.J."/>
            <person name="Yan W."/>
            <person name="Fan B."/>
            <person name="Jiang Y."/>
            <person name="Adhikari A."/>
            <person name="Zheng C.-J."/>
            <person name="Schuster L."/>
            <person name="Cowan T.M."/>
            <person name="Smanski M.J."/>
            <person name="Chevrette M.G."/>
            <person name="De Carvalho L.P.S."/>
            <person name="Shen B."/>
        </authorList>
    </citation>
    <scope>NUCLEOTIDE SEQUENCE [LARGE SCALE GENOMIC DNA]</scope>
    <source>
        <strain evidence="2 3">NPDC087220</strain>
    </source>
</reference>
<name>A0ABW8EHN6_STRT5</name>
<dbReference type="Gene3D" id="1.10.1200.10">
    <property type="entry name" value="ACP-like"/>
    <property type="match status" value="1"/>
</dbReference>
<accession>A0ABW8EHN6</accession>
<evidence type="ECO:0000313" key="3">
    <source>
        <dbReference type="Proteomes" id="UP001617351"/>
    </source>
</evidence>
<evidence type="ECO:0000313" key="2">
    <source>
        <dbReference type="EMBL" id="MFJ2821692.1"/>
    </source>
</evidence>
<gene>
    <name evidence="2" type="ORF">ACIO7M_11300</name>
</gene>
<dbReference type="InterPro" id="IPR036736">
    <property type="entry name" value="ACP-like_sf"/>
</dbReference>
<keyword evidence="3" id="KW-1185">Reference proteome</keyword>
<protein>
    <submittedName>
        <fullName evidence="2">Phosphopantetheine-binding protein</fullName>
    </submittedName>
</protein>
<dbReference type="SUPFAM" id="SSF47336">
    <property type="entry name" value="ACP-like"/>
    <property type="match status" value="1"/>
</dbReference>
<organism evidence="2 3">
    <name type="scientific">Streptomyces toxytricini</name>
    <name type="common">Actinomyces toxytricini</name>
    <dbReference type="NCBI Taxonomy" id="67369"/>
    <lineage>
        <taxon>Bacteria</taxon>
        <taxon>Bacillati</taxon>
        <taxon>Actinomycetota</taxon>
        <taxon>Actinomycetes</taxon>
        <taxon>Kitasatosporales</taxon>
        <taxon>Streptomycetaceae</taxon>
        <taxon>Streptomyces</taxon>
    </lineage>
</organism>
<proteinExistence type="predicted"/>
<dbReference type="Proteomes" id="UP001617351">
    <property type="component" value="Unassembled WGS sequence"/>
</dbReference>
<evidence type="ECO:0000259" key="1">
    <source>
        <dbReference type="PROSITE" id="PS50075"/>
    </source>
</evidence>
<dbReference type="Pfam" id="PF00550">
    <property type="entry name" value="PP-binding"/>
    <property type="match status" value="1"/>
</dbReference>
<dbReference type="PROSITE" id="PS50075">
    <property type="entry name" value="CARRIER"/>
    <property type="match status" value="1"/>
</dbReference>
<dbReference type="RefSeq" id="WP_402379836.1">
    <property type="nucleotide sequence ID" value="NZ_JBIUYY010000004.1"/>
</dbReference>
<comment type="caution">
    <text evidence="2">The sequence shown here is derived from an EMBL/GenBank/DDBJ whole genome shotgun (WGS) entry which is preliminary data.</text>
</comment>
<dbReference type="InterPro" id="IPR009081">
    <property type="entry name" value="PP-bd_ACP"/>
</dbReference>
<feature type="domain" description="Carrier" evidence="1">
    <location>
        <begin position="21"/>
        <end position="94"/>
    </location>
</feature>
<dbReference type="EMBL" id="JBIUYY010000004">
    <property type="protein sequence ID" value="MFJ2821692.1"/>
    <property type="molecule type" value="Genomic_DNA"/>
</dbReference>
<sequence>MTNSPAAPGTAAAAVPDAGPQDVTAALARITAGVMKVEPEDLAPDANLVHCGLGSLEIMRVVGALRRAGIAAGVRELATEPTLEAWTRHLLEGQSAAEVTARLA</sequence>
<dbReference type="PANTHER" id="PTHR45527">
    <property type="entry name" value="NONRIBOSOMAL PEPTIDE SYNTHETASE"/>
    <property type="match status" value="1"/>
</dbReference>